<evidence type="ECO:0000313" key="1">
    <source>
        <dbReference type="EMBL" id="CZR63634.1"/>
    </source>
</evidence>
<dbReference type="CDD" id="cd18186">
    <property type="entry name" value="BTB_POZ_ZBTB_KLHL-like"/>
    <property type="match status" value="1"/>
</dbReference>
<evidence type="ECO:0000313" key="2">
    <source>
        <dbReference type="Proteomes" id="UP000184330"/>
    </source>
</evidence>
<dbReference type="Proteomes" id="UP000184330">
    <property type="component" value="Unassembled WGS sequence"/>
</dbReference>
<gene>
    <name evidence="1" type="ORF">PAC_13531</name>
</gene>
<dbReference type="AlphaFoldDB" id="A0A1L7XF32"/>
<organism evidence="1 2">
    <name type="scientific">Phialocephala subalpina</name>
    <dbReference type="NCBI Taxonomy" id="576137"/>
    <lineage>
        <taxon>Eukaryota</taxon>
        <taxon>Fungi</taxon>
        <taxon>Dikarya</taxon>
        <taxon>Ascomycota</taxon>
        <taxon>Pezizomycotina</taxon>
        <taxon>Leotiomycetes</taxon>
        <taxon>Helotiales</taxon>
        <taxon>Mollisiaceae</taxon>
        <taxon>Phialocephala</taxon>
        <taxon>Phialocephala fortinii species complex</taxon>
    </lineage>
</organism>
<dbReference type="SUPFAM" id="SSF54695">
    <property type="entry name" value="POZ domain"/>
    <property type="match status" value="1"/>
</dbReference>
<proteinExistence type="predicted"/>
<dbReference type="EMBL" id="FJOG01000024">
    <property type="protein sequence ID" value="CZR63634.1"/>
    <property type="molecule type" value="Genomic_DNA"/>
</dbReference>
<dbReference type="PANTHER" id="PTHR47843">
    <property type="entry name" value="BTB DOMAIN-CONTAINING PROTEIN-RELATED"/>
    <property type="match status" value="1"/>
</dbReference>
<reference evidence="1 2" key="1">
    <citation type="submission" date="2016-03" db="EMBL/GenBank/DDBJ databases">
        <authorList>
            <person name="Ploux O."/>
        </authorList>
    </citation>
    <scope>NUCLEOTIDE SEQUENCE [LARGE SCALE GENOMIC DNA]</scope>
    <source>
        <strain evidence="1 2">UAMH 11012</strain>
    </source>
</reference>
<protein>
    <recommendedName>
        <fullName evidence="3">BTB domain-containing protein</fullName>
    </recommendedName>
</protein>
<accession>A0A1L7XF32</accession>
<evidence type="ECO:0008006" key="3">
    <source>
        <dbReference type="Google" id="ProtNLM"/>
    </source>
</evidence>
<dbReference type="STRING" id="576137.A0A1L7XF32"/>
<name>A0A1L7XF32_9HELO</name>
<dbReference type="InterPro" id="IPR011333">
    <property type="entry name" value="SKP1/BTB/POZ_sf"/>
</dbReference>
<dbReference type="OrthoDB" id="6359816at2759"/>
<dbReference type="Gene3D" id="3.30.710.10">
    <property type="entry name" value="Potassium Channel Kv1.1, Chain A"/>
    <property type="match status" value="1"/>
</dbReference>
<dbReference type="PANTHER" id="PTHR47843:SF5">
    <property type="entry name" value="BTB_POZ DOMAIN PROTEIN"/>
    <property type="match status" value="1"/>
</dbReference>
<keyword evidence="2" id="KW-1185">Reference proteome</keyword>
<sequence>MPQSQSVIDTIARCFDDDTYSDLIIKCRDCSWNVHREAHTGVIDLDDDDPVPVEIMLKYFYTGKYNEPIYESEKLGLQLQVQVLTYILADKYDVPTLMGLAQKMFKSTLSGGATSEEYLSVVSDVYAISTSTNALRAIAVDHARTNFRDMMRSDDLEILRATLEDVPEFAFDVLQLFANAPLRGHCYSCGPNQTAEALQARCTKCGKGGISLTH</sequence>